<evidence type="ECO:0008006" key="3">
    <source>
        <dbReference type="Google" id="ProtNLM"/>
    </source>
</evidence>
<organism evidence="1 2">
    <name type="scientific">Streptomyces enissocaesilis</name>
    <dbReference type="NCBI Taxonomy" id="332589"/>
    <lineage>
        <taxon>Bacteria</taxon>
        <taxon>Bacillati</taxon>
        <taxon>Actinomycetota</taxon>
        <taxon>Actinomycetes</taxon>
        <taxon>Kitasatosporales</taxon>
        <taxon>Streptomycetaceae</taxon>
        <taxon>Streptomyces</taxon>
        <taxon>Streptomyces rochei group</taxon>
    </lineage>
</organism>
<sequence>MAGRVRIQFDERGLTAIMRLPKVRAALKERADAIAAEAKSIARSEIDTDFANQIHVSEEIRPGGRPTAKVEATREDAERYEYGDSNTARRRVLGRAAGVTPQSILRERHGEG</sequence>
<dbReference type="Proteomes" id="UP001500403">
    <property type="component" value="Unassembled WGS sequence"/>
</dbReference>
<dbReference type="RefSeq" id="WP_344500342.1">
    <property type="nucleotide sequence ID" value="NZ_BAAAUD010000103.1"/>
</dbReference>
<keyword evidence="2" id="KW-1185">Reference proteome</keyword>
<reference evidence="2" key="1">
    <citation type="journal article" date="2019" name="Int. J. Syst. Evol. Microbiol.">
        <title>The Global Catalogue of Microorganisms (GCM) 10K type strain sequencing project: providing services to taxonomists for standard genome sequencing and annotation.</title>
        <authorList>
            <consortium name="The Broad Institute Genomics Platform"/>
            <consortium name="The Broad Institute Genome Sequencing Center for Infectious Disease"/>
            <person name="Wu L."/>
            <person name="Ma J."/>
        </authorList>
    </citation>
    <scope>NUCLEOTIDE SEQUENCE [LARGE SCALE GENOMIC DNA]</scope>
    <source>
        <strain evidence="2">JCM 9088</strain>
    </source>
</reference>
<accession>A0ABP6K8B5</accession>
<protein>
    <recommendedName>
        <fullName evidence="3">HK97 gp10 family phage protein</fullName>
    </recommendedName>
</protein>
<evidence type="ECO:0000313" key="1">
    <source>
        <dbReference type="EMBL" id="GAA2971299.1"/>
    </source>
</evidence>
<comment type="caution">
    <text evidence="1">The sequence shown here is derived from an EMBL/GenBank/DDBJ whole genome shotgun (WGS) entry which is preliminary data.</text>
</comment>
<evidence type="ECO:0000313" key="2">
    <source>
        <dbReference type="Proteomes" id="UP001500403"/>
    </source>
</evidence>
<name>A0ABP6K8B5_9ACTN</name>
<gene>
    <name evidence="1" type="ORF">GCM10010446_65060</name>
</gene>
<proteinExistence type="predicted"/>
<dbReference type="EMBL" id="BAAAUD010000103">
    <property type="protein sequence ID" value="GAA2971299.1"/>
    <property type="molecule type" value="Genomic_DNA"/>
</dbReference>